<dbReference type="Pfam" id="PF16083">
    <property type="entry name" value="Phage_holin_3_3"/>
    <property type="match status" value="1"/>
</dbReference>
<evidence type="ECO:0000313" key="2">
    <source>
        <dbReference type="EMBL" id="PXY92046.1"/>
    </source>
</evidence>
<comment type="caution">
    <text evidence="2">The sequence shown here is derived from an EMBL/GenBank/DDBJ whole genome shotgun (WGS) entry which is preliminary data.</text>
</comment>
<feature type="transmembrane region" description="Helical" evidence="1">
    <location>
        <begin position="28"/>
        <end position="48"/>
    </location>
</feature>
<keyword evidence="1" id="KW-1133">Transmembrane helix</keyword>
<accession>A0A2V4DU93</accession>
<sequence>MLSFQLIASKWRLSMKIKHMQNSDPTNWLYWLMTLGMAALGSIAKTAFDIINGKAVGIKIAICQLIVSMFAGALTILLSIALQFSAEFTGCMAGSAGWLGAEMIKVIAERMKRSAGEQ</sequence>
<evidence type="ECO:0008006" key="4">
    <source>
        <dbReference type="Google" id="ProtNLM"/>
    </source>
</evidence>
<keyword evidence="1" id="KW-0472">Membrane</keyword>
<dbReference type="EMBL" id="QGLO01000004">
    <property type="protein sequence ID" value="PXY92046.1"/>
    <property type="molecule type" value="Genomic_DNA"/>
</dbReference>
<reference evidence="2 3" key="1">
    <citation type="submission" date="2018-05" db="EMBL/GenBank/DDBJ databases">
        <title>Reference genomes for bee gut microbiota database.</title>
        <authorList>
            <person name="Ellegaard K.M."/>
        </authorList>
    </citation>
    <scope>NUCLEOTIDE SEQUENCE [LARGE SCALE GENOMIC DNA]</scope>
    <source>
        <strain evidence="2 3">ESL0172</strain>
    </source>
</reference>
<dbReference type="AlphaFoldDB" id="A0A2V4DU93"/>
<evidence type="ECO:0000256" key="1">
    <source>
        <dbReference type="SAM" id="Phobius"/>
    </source>
</evidence>
<organism evidence="2 3">
    <name type="scientific">Gilliamella apis</name>
    <dbReference type="NCBI Taxonomy" id="1970738"/>
    <lineage>
        <taxon>Bacteria</taxon>
        <taxon>Pseudomonadati</taxon>
        <taxon>Pseudomonadota</taxon>
        <taxon>Gammaproteobacteria</taxon>
        <taxon>Orbales</taxon>
        <taxon>Orbaceae</taxon>
        <taxon>Gilliamella</taxon>
    </lineage>
</organism>
<dbReference type="Proteomes" id="UP000247673">
    <property type="component" value="Unassembled WGS sequence"/>
</dbReference>
<gene>
    <name evidence="2" type="ORF">DKK78_07000</name>
</gene>
<proteinExistence type="predicted"/>
<evidence type="ECO:0000313" key="3">
    <source>
        <dbReference type="Proteomes" id="UP000247673"/>
    </source>
</evidence>
<dbReference type="OrthoDB" id="6487448at2"/>
<protein>
    <recommendedName>
        <fullName evidence="4">Holin</fullName>
    </recommendedName>
</protein>
<keyword evidence="1" id="KW-0812">Transmembrane</keyword>
<feature type="transmembrane region" description="Helical" evidence="1">
    <location>
        <begin position="60"/>
        <end position="82"/>
    </location>
</feature>
<keyword evidence="3" id="KW-1185">Reference proteome</keyword>
<name>A0A2V4DU93_9GAMM</name>
<dbReference type="InterPro" id="IPR032126">
    <property type="entry name" value="LydA_holin"/>
</dbReference>